<dbReference type="Proteomes" id="UP000241167">
    <property type="component" value="Unassembled WGS sequence"/>
</dbReference>
<feature type="binding site" evidence="2">
    <location>
        <position position="81"/>
    </location>
    <ligand>
        <name>7-chloro-L-tryptophan</name>
        <dbReference type="ChEBI" id="CHEBI:58713"/>
    </ligand>
</feature>
<feature type="binding site" evidence="2">
    <location>
        <begin position="12"/>
        <end position="15"/>
    </location>
    <ligand>
        <name>FAD</name>
        <dbReference type="ChEBI" id="CHEBI:57692"/>
    </ligand>
</feature>
<feature type="binding site" evidence="2">
    <location>
        <position position="187"/>
    </location>
    <ligand>
        <name>FAD</name>
        <dbReference type="ChEBI" id="CHEBI:57692"/>
    </ligand>
</feature>
<dbReference type="InterPro" id="IPR033856">
    <property type="entry name" value="Trp_halogen"/>
</dbReference>
<dbReference type="AlphaFoldDB" id="A0A2P7QYW5"/>
<proteinExistence type="predicted"/>
<evidence type="ECO:0000313" key="3">
    <source>
        <dbReference type="EMBL" id="PSJ43161.1"/>
    </source>
</evidence>
<dbReference type="SUPFAM" id="SSF51905">
    <property type="entry name" value="FAD/NAD(P)-binding domain"/>
    <property type="match status" value="1"/>
</dbReference>
<organism evidence="3 4">
    <name type="scientific">Allosphingosinicella deserti</name>
    <dbReference type="NCBI Taxonomy" id="2116704"/>
    <lineage>
        <taxon>Bacteria</taxon>
        <taxon>Pseudomonadati</taxon>
        <taxon>Pseudomonadota</taxon>
        <taxon>Alphaproteobacteria</taxon>
        <taxon>Sphingomonadales</taxon>
        <taxon>Sphingomonadaceae</taxon>
        <taxon>Allosphingosinicella</taxon>
    </lineage>
</organism>
<dbReference type="Gene3D" id="3.50.50.60">
    <property type="entry name" value="FAD/NAD(P)-binding domain"/>
    <property type="match status" value="1"/>
</dbReference>
<accession>A0A2P7QYW5</accession>
<dbReference type="PIRSF" id="PIRSF011396">
    <property type="entry name" value="Trp_halogenase"/>
    <property type="match status" value="1"/>
</dbReference>
<comment type="caution">
    <text evidence="3">The sequence shown here is derived from an EMBL/GenBank/DDBJ whole genome shotgun (WGS) entry which is preliminary data.</text>
</comment>
<feature type="binding site" evidence="2">
    <location>
        <position position="338"/>
    </location>
    <ligand>
        <name>FAD</name>
        <dbReference type="ChEBI" id="CHEBI:57692"/>
    </ligand>
</feature>
<keyword evidence="2" id="KW-0285">Flavoprotein</keyword>
<gene>
    <name evidence="3" type="ORF">C7I55_01890</name>
</gene>
<dbReference type="GO" id="GO:0004497">
    <property type="term" value="F:monooxygenase activity"/>
    <property type="evidence" value="ECO:0007669"/>
    <property type="project" value="InterPro"/>
</dbReference>
<reference evidence="3 4" key="1">
    <citation type="submission" date="2018-03" db="EMBL/GenBank/DDBJ databases">
        <title>The draft genome of Sphingosinicella sp. GL-C-18.</title>
        <authorList>
            <person name="Liu L."/>
            <person name="Li L."/>
            <person name="Liang L."/>
            <person name="Zhang X."/>
            <person name="Wang T."/>
        </authorList>
    </citation>
    <scope>NUCLEOTIDE SEQUENCE [LARGE SCALE GENOMIC DNA]</scope>
    <source>
        <strain evidence="3 4">GL-C-18</strain>
    </source>
</reference>
<feature type="binding site" evidence="2">
    <location>
        <position position="347"/>
    </location>
    <ligand>
        <name>L-tryptophan</name>
        <dbReference type="ChEBI" id="CHEBI:57912"/>
    </ligand>
</feature>
<dbReference type="Pfam" id="PF04820">
    <property type="entry name" value="Trp_halogenase"/>
    <property type="match status" value="1"/>
</dbReference>
<dbReference type="InterPro" id="IPR006905">
    <property type="entry name" value="Flavin_halogenase"/>
</dbReference>
<dbReference type="EMBL" id="PXYI01000001">
    <property type="protein sequence ID" value="PSJ43161.1"/>
    <property type="molecule type" value="Genomic_DNA"/>
</dbReference>
<dbReference type="PANTHER" id="PTHR43747">
    <property type="entry name" value="FAD-BINDING PROTEIN"/>
    <property type="match status" value="1"/>
</dbReference>
<keyword evidence="4" id="KW-1185">Reference proteome</keyword>
<evidence type="ECO:0000256" key="2">
    <source>
        <dbReference type="PIRSR" id="PIRSR011396-2"/>
    </source>
</evidence>
<evidence type="ECO:0000256" key="1">
    <source>
        <dbReference type="PIRSR" id="PIRSR011396-1"/>
    </source>
</evidence>
<dbReference type="GO" id="GO:0000166">
    <property type="term" value="F:nucleotide binding"/>
    <property type="evidence" value="ECO:0007669"/>
    <property type="project" value="UniProtKB-KW"/>
</dbReference>
<dbReference type="InterPro" id="IPR050816">
    <property type="entry name" value="Flavin-dep_Halogenase_NPB"/>
</dbReference>
<keyword evidence="2" id="KW-0274">FAD</keyword>
<sequence>MTPVQNIVIVGGGTAGWLTAGLIAAKHQERRPHGFTVTLVESPNVPTIGVGEGTWPTLRNSLRRIGVSETELFRQCDAAFKQGARFSRWTTGAEDDGYYHPLMLPQSFGQVNLAQHWLADPEGESFCDTVTPQGRLCDDGLGPKTIATPEYEAVANYAYHLDAGKFSHFLQRHCRDVLGVRHVLADVAQVSMAENGDIESLGTDQGETIAGDLFVDCTGFSALLIGKALHVPFRSCAGTLFCDSALAVQIPYEEPADPIACHTISTAQSAGWIWDIGLPTRRGVGHVFSSAHISPEDAERELRAYLGPRGDDLAVRRLSIRSGHREQFWKGNCVAAGLAAGFLEPLEASAIVLIELSAKMIADQLPPCREVMDVVARRFNETTLYRWGRIIDFLKLHYALTRRTDSDFWRDNVRPETIPERLRDLMELWRFQVPWNIDEFDRAEEVFPSASYQYVLYGMGHRTVLMPGTGDADAEAARRAKRENRAQRQRLLAGLPRHRELIAKIVAHGLQPV</sequence>
<dbReference type="PANTHER" id="PTHR43747:SF4">
    <property type="entry name" value="FLAVIN-DEPENDENT TRYPTOPHAN HALOGENASE"/>
    <property type="match status" value="1"/>
</dbReference>
<dbReference type="OrthoDB" id="7178350at2"/>
<dbReference type="RefSeq" id="WP_106511181.1">
    <property type="nucleotide sequence ID" value="NZ_PXYI01000001.1"/>
</dbReference>
<feature type="active site" evidence="1">
    <location>
        <position position="81"/>
    </location>
</feature>
<keyword evidence="2" id="KW-0547">Nucleotide-binding</keyword>
<name>A0A2P7QYW5_9SPHN</name>
<protein>
    <submittedName>
        <fullName evidence="3">Tryptophan halogenase</fullName>
    </submittedName>
</protein>
<evidence type="ECO:0000313" key="4">
    <source>
        <dbReference type="Proteomes" id="UP000241167"/>
    </source>
</evidence>
<dbReference type="InterPro" id="IPR036188">
    <property type="entry name" value="FAD/NAD-bd_sf"/>
</dbReference>
<feature type="binding site" evidence="2">
    <location>
        <position position="351"/>
    </location>
    <ligand>
        <name>FAD</name>
        <dbReference type="ChEBI" id="CHEBI:57692"/>
    </ligand>
</feature>